<gene>
    <name evidence="1" type="ORF">L596_028264</name>
</gene>
<organism evidence="1 2">
    <name type="scientific">Steinernema carpocapsae</name>
    <name type="common">Entomopathogenic nematode</name>
    <dbReference type="NCBI Taxonomy" id="34508"/>
    <lineage>
        <taxon>Eukaryota</taxon>
        <taxon>Metazoa</taxon>
        <taxon>Ecdysozoa</taxon>
        <taxon>Nematoda</taxon>
        <taxon>Chromadorea</taxon>
        <taxon>Rhabditida</taxon>
        <taxon>Tylenchina</taxon>
        <taxon>Panagrolaimomorpha</taxon>
        <taxon>Strongyloidoidea</taxon>
        <taxon>Steinernematidae</taxon>
        <taxon>Steinernema</taxon>
    </lineage>
</organism>
<accession>A0A4U5LXX8</accession>
<dbReference type="EMBL" id="AZBU02000011">
    <property type="protein sequence ID" value="TKR61111.1"/>
    <property type="molecule type" value="Genomic_DNA"/>
</dbReference>
<keyword evidence="2" id="KW-1185">Reference proteome</keyword>
<comment type="caution">
    <text evidence="1">The sequence shown here is derived from an EMBL/GenBank/DDBJ whole genome shotgun (WGS) entry which is preliminary data.</text>
</comment>
<evidence type="ECO:0000313" key="2">
    <source>
        <dbReference type="Proteomes" id="UP000298663"/>
    </source>
</evidence>
<sequence>MISIFNLPQNNALMGRICKGRIRSGMRTKGGCSKHCRKAGKMLKGTLGFDRLLVEVIRCLHLRGNLESGEEDEEERVIEACSSGLRRVSIAISDCMPGC</sequence>
<reference evidence="1 2" key="2">
    <citation type="journal article" date="2019" name="G3 (Bethesda)">
        <title>Hybrid Assembly of the Genome of the Entomopathogenic Nematode Steinernema carpocapsae Identifies the X-Chromosome.</title>
        <authorList>
            <person name="Serra L."/>
            <person name="Macchietto M."/>
            <person name="Macias-Munoz A."/>
            <person name="McGill C.J."/>
            <person name="Rodriguez I.M."/>
            <person name="Rodriguez B."/>
            <person name="Murad R."/>
            <person name="Mortazavi A."/>
        </authorList>
    </citation>
    <scope>NUCLEOTIDE SEQUENCE [LARGE SCALE GENOMIC DNA]</scope>
    <source>
        <strain evidence="1 2">ALL</strain>
    </source>
</reference>
<proteinExistence type="predicted"/>
<dbReference type="Proteomes" id="UP000298663">
    <property type="component" value="Unassembled WGS sequence"/>
</dbReference>
<reference evidence="1 2" key="1">
    <citation type="journal article" date="2015" name="Genome Biol.">
        <title>Comparative genomics of Steinernema reveals deeply conserved gene regulatory networks.</title>
        <authorList>
            <person name="Dillman A.R."/>
            <person name="Macchietto M."/>
            <person name="Porter C.F."/>
            <person name="Rogers A."/>
            <person name="Williams B."/>
            <person name="Antoshechkin I."/>
            <person name="Lee M.M."/>
            <person name="Goodwin Z."/>
            <person name="Lu X."/>
            <person name="Lewis E.E."/>
            <person name="Goodrich-Blair H."/>
            <person name="Stock S.P."/>
            <person name="Adams B.J."/>
            <person name="Sternberg P.W."/>
            <person name="Mortazavi A."/>
        </authorList>
    </citation>
    <scope>NUCLEOTIDE SEQUENCE [LARGE SCALE GENOMIC DNA]</scope>
    <source>
        <strain evidence="1 2">ALL</strain>
    </source>
</reference>
<name>A0A4U5LXX8_STECR</name>
<protein>
    <submittedName>
        <fullName evidence="1">Uncharacterized protein</fullName>
    </submittedName>
</protein>
<dbReference type="AlphaFoldDB" id="A0A4U5LXX8"/>
<evidence type="ECO:0000313" key="1">
    <source>
        <dbReference type="EMBL" id="TKR61111.1"/>
    </source>
</evidence>